<evidence type="ECO:0000256" key="1">
    <source>
        <dbReference type="SAM" id="MobiDB-lite"/>
    </source>
</evidence>
<protein>
    <submittedName>
        <fullName evidence="2">Uncharacterized protein</fullName>
    </submittedName>
</protein>
<name>A0AA37TBQ5_9HYPH</name>
<accession>A0AA37TBQ5</accession>
<gene>
    <name evidence="2" type="ORF">GCM10007890_02360</name>
</gene>
<comment type="caution">
    <text evidence="2">The sequence shown here is derived from an EMBL/GenBank/DDBJ whole genome shotgun (WGS) entry which is preliminary data.</text>
</comment>
<evidence type="ECO:0000313" key="3">
    <source>
        <dbReference type="Proteomes" id="UP001157440"/>
    </source>
</evidence>
<feature type="region of interest" description="Disordered" evidence="1">
    <location>
        <begin position="1"/>
        <end position="43"/>
    </location>
</feature>
<dbReference type="EMBL" id="BSPL01000004">
    <property type="protein sequence ID" value="GLS68224.1"/>
    <property type="molecule type" value="Genomic_DNA"/>
</dbReference>
<keyword evidence="3" id="KW-1185">Reference proteome</keyword>
<feature type="compositionally biased region" description="Basic and acidic residues" evidence="1">
    <location>
        <begin position="24"/>
        <end position="43"/>
    </location>
</feature>
<dbReference type="AlphaFoldDB" id="A0AA37TBQ5"/>
<evidence type="ECO:0000313" key="2">
    <source>
        <dbReference type="EMBL" id="GLS68224.1"/>
    </source>
</evidence>
<dbReference type="Proteomes" id="UP001157440">
    <property type="component" value="Unassembled WGS sequence"/>
</dbReference>
<proteinExistence type="predicted"/>
<sequence length="110" mass="11977">MALSPISSVERSRPGGDKLAVTEGETRPRELAPEDRTPPGLDEHLARECVRGLVRSAAARGADPATRLRDFRTLQHGLIARSRDPATVRTAEQLVCAVDLVLKDWIAPKS</sequence>
<reference evidence="3" key="1">
    <citation type="journal article" date="2019" name="Int. J. Syst. Evol. Microbiol.">
        <title>The Global Catalogue of Microorganisms (GCM) 10K type strain sequencing project: providing services to taxonomists for standard genome sequencing and annotation.</title>
        <authorList>
            <consortium name="The Broad Institute Genomics Platform"/>
            <consortium name="The Broad Institute Genome Sequencing Center for Infectious Disease"/>
            <person name="Wu L."/>
            <person name="Ma J."/>
        </authorList>
    </citation>
    <scope>NUCLEOTIDE SEQUENCE [LARGE SCALE GENOMIC DNA]</scope>
    <source>
        <strain evidence="3">NBRC 103632</strain>
    </source>
</reference>
<organism evidence="2 3">
    <name type="scientific">Methylobacterium tardum</name>
    <dbReference type="NCBI Taxonomy" id="374432"/>
    <lineage>
        <taxon>Bacteria</taxon>
        <taxon>Pseudomonadati</taxon>
        <taxon>Pseudomonadota</taxon>
        <taxon>Alphaproteobacteria</taxon>
        <taxon>Hyphomicrobiales</taxon>
        <taxon>Methylobacteriaceae</taxon>
        <taxon>Methylobacterium</taxon>
    </lineage>
</organism>